<dbReference type="RefSeq" id="WP_143549300.1">
    <property type="nucleotide sequence ID" value="NZ_NIZW01000018.1"/>
</dbReference>
<evidence type="ECO:0000256" key="1">
    <source>
        <dbReference type="SAM" id="SignalP"/>
    </source>
</evidence>
<proteinExistence type="predicted"/>
<evidence type="ECO:0000313" key="2">
    <source>
        <dbReference type="EMBL" id="PHQ33222.1"/>
    </source>
</evidence>
<accession>A0A2G1W2H1</accession>
<dbReference type="EMBL" id="NIZW01000018">
    <property type="protein sequence ID" value="PHQ33222.1"/>
    <property type="molecule type" value="Genomic_DNA"/>
</dbReference>
<dbReference type="AlphaFoldDB" id="A0A2G1W2H1"/>
<dbReference type="Proteomes" id="UP000225740">
    <property type="component" value="Unassembled WGS sequence"/>
</dbReference>
<feature type="signal peptide" evidence="1">
    <location>
        <begin position="1"/>
        <end position="24"/>
    </location>
</feature>
<dbReference type="OrthoDB" id="9939825at2"/>
<feature type="chain" id="PRO_5013733485" evidence="1">
    <location>
        <begin position="25"/>
        <end position="180"/>
    </location>
</feature>
<gene>
    <name evidence="2" type="ORF">CEE69_20995</name>
</gene>
<keyword evidence="1" id="KW-0732">Signal</keyword>
<protein>
    <submittedName>
        <fullName evidence="2">Uncharacterized protein</fullName>
    </submittedName>
</protein>
<evidence type="ECO:0000313" key="3">
    <source>
        <dbReference type="Proteomes" id="UP000225740"/>
    </source>
</evidence>
<comment type="caution">
    <text evidence="2">The sequence shown here is derived from an EMBL/GenBank/DDBJ whole genome shotgun (WGS) entry which is preliminary data.</text>
</comment>
<sequence>MLNKAIVILTSLFIVHLQAESAFATDRDAVSVAMQFVNAAMIQGDIGQVEPLVKKGATRKRGKPGSLLGDLRREQKQIQNANPLPELRLREIYLVRDGEQEHLKDRILRHMRQRGKNVTEEEADVPADVIAKAYGMTKDRTICMLFYERRRDANSVAVNLVLLALEEIDGKFLVAHVWDD</sequence>
<dbReference type="GeneID" id="90610467"/>
<keyword evidence="3" id="KW-1185">Reference proteome</keyword>
<name>A0A2G1W2H1_9BACT</name>
<organism evidence="2 3">
    <name type="scientific">Rhodopirellula bahusiensis</name>
    <dbReference type="NCBI Taxonomy" id="2014065"/>
    <lineage>
        <taxon>Bacteria</taxon>
        <taxon>Pseudomonadati</taxon>
        <taxon>Planctomycetota</taxon>
        <taxon>Planctomycetia</taxon>
        <taxon>Pirellulales</taxon>
        <taxon>Pirellulaceae</taxon>
        <taxon>Rhodopirellula</taxon>
    </lineage>
</organism>
<reference evidence="2 3" key="1">
    <citation type="submission" date="2017-06" db="EMBL/GenBank/DDBJ databases">
        <title>Description of Rhodopirellula bahusiensis sp. nov.</title>
        <authorList>
            <person name="Kizina J."/>
            <person name="Harder J."/>
        </authorList>
    </citation>
    <scope>NUCLEOTIDE SEQUENCE [LARGE SCALE GENOMIC DNA]</scope>
    <source>
        <strain evidence="2 3">SWK21</strain>
    </source>
</reference>